<comment type="similarity">
    <text evidence="3">Belongs to the enoyl-CoA hydratase/isomerase family.</text>
</comment>
<dbReference type="CDD" id="cd06558">
    <property type="entry name" value="crotonase-like"/>
    <property type="match status" value="1"/>
</dbReference>
<dbReference type="VEuPathDB" id="FungiDB:PV10_01200"/>
<dbReference type="SUPFAM" id="SSF52096">
    <property type="entry name" value="ClpP/crotonase"/>
    <property type="match status" value="1"/>
</dbReference>
<organism evidence="6 7">
    <name type="scientific">Exophiala mesophila</name>
    <name type="common">Black yeast-like fungus</name>
    <dbReference type="NCBI Taxonomy" id="212818"/>
    <lineage>
        <taxon>Eukaryota</taxon>
        <taxon>Fungi</taxon>
        <taxon>Dikarya</taxon>
        <taxon>Ascomycota</taxon>
        <taxon>Pezizomycotina</taxon>
        <taxon>Eurotiomycetes</taxon>
        <taxon>Chaetothyriomycetidae</taxon>
        <taxon>Chaetothyriales</taxon>
        <taxon>Herpotrichiellaceae</taxon>
        <taxon>Exophiala</taxon>
    </lineage>
</organism>
<accession>A0A438MYI0</accession>
<evidence type="ECO:0000313" key="7">
    <source>
        <dbReference type="Proteomes" id="UP000288859"/>
    </source>
</evidence>
<dbReference type="GO" id="GO:0005782">
    <property type="term" value="C:peroxisomal matrix"/>
    <property type="evidence" value="ECO:0007669"/>
    <property type="project" value="TreeGrafter"/>
</dbReference>
<dbReference type="OrthoDB" id="448450at2759"/>
<keyword evidence="5" id="KW-0413">Isomerase</keyword>
<dbReference type="InterPro" id="IPR051053">
    <property type="entry name" value="ECH/Chromodomain_protein"/>
</dbReference>
<keyword evidence="4" id="KW-0576">Peroxisome</keyword>
<evidence type="ECO:0000256" key="4">
    <source>
        <dbReference type="ARBA" id="ARBA00023140"/>
    </source>
</evidence>
<dbReference type="AlphaFoldDB" id="A0A438MYI0"/>
<dbReference type="GO" id="GO:0006635">
    <property type="term" value="P:fatty acid beta-oxidation"/>
    <property type="evidence" value="ECO:0007669"/>
    <property type="project" value="TreeGrafter"/>
</dbReference>
<dbReference type="PANTHER" id="PTHR43684">
    <property type="match status" value="1"/>
</dbReference>
<dbReference type="Pfam" id="PF00378">
    <property type="entry name" value="ECH_1"/>
    <property type="match status" value="1"/>
</dbReference>
<dbReference type="InterPro" id="IPR001753">
    <property type="entry name" value="Enoyl-CoA_hydra/iso"/>
</dbReference>
<comment type="subcellular location">
    <subcellularLocation>
        <location evidence="1">Peroxisome</location>
    </subcellularLocation>
</comment>
<dbReference type="GO" id="GO:0016853">
    <property type="term" value="F:isomerase activity"/>
    <property type="evidence" value="ECO:0007669"/>
    <property type="project" value="UniProtKB-KW"/>
</dbReference>
<dbReference type="PANTHER" id="PTHR43684:SF3">
    <property type="entry name" value="PEROXISOMAL D3,D2-ENOYL-COA ISOMERASE"/>
    <property type="match status" value="1"/>
</dbReference>
<sequence length="572" mass="62928">MPRQSVGLSTGTLAYADIDRGLICNLSLGLNTMSRIGYPYKDALLEVKGKIGIIKLNRPSSLNAFGGNLLEDLTTAFRELNEHPDTVFTVLTGEGRFFSSGADVKASGADSNKTWASPATKKLDSFSNFARMIEVLRSMIDHRKVLVLAMNGPAVGGGAAWFPGVADIVLAAPSAYFQIPFSALGLVPEFGSSTIFSQSMGVHRANEFLMFGRKLTAQEMLDFGIVNQIFPQESFQADVMKYLEAQLEINDGKSMMEAKRLQNLPLRESRIYAVYNAADALAERFVEDAPKKRFEEKKKLLEDLDRARHLLTTVLDTEVVFIDPQVAQWGLKNILVAIGGDIIEVCSPFKPDTTVGRLLQKRGDGGYMIIMQTIDAVARRKYIESQNLAKVIFDHVHDDAVCIQYHPRGIPGGMMPELDSHTPSPTNTTPLDSPFSPWHACGTDYPAYSTAMKRRAHLKLIGATLRLAPQNTNVQAAAQRWNHLFGVPSQGNNLLFTNAKLDFVNGVQGQPEGLESITIQVDGKDRLERILSIARREGVYRDGGVEMLGVKWNFIVGDGDSSSDASVNRSRL</sequence>
<comment type="pathway">
    <text evidence="2">Lipid metabolism; fatty acid beta-oxidation.</text>
</comment>
<evidence type="ECO:0000256" key="3">
    <source>
        <dbReference type="ARBA" id="ARBA00005254"/>
    </source>
</evidence>
<gene>
    <name evidence="6" type="ORF">B0A52_07689</name>
</gene>
<evidence type="ECO:0000313" key="6">
    <source>
        <dbReference type="EMBL" id="RVX68803.1"/>
    </source>
</evidence>
<dbReference type="Gene3D" id="3.10.180.10">
    <property type="entry name" value="2,3-Dihydroxybiphenyl 1,2-Dioxygenase, domain 1"/>
    <property type="match status" value="1"/>
</dbReference>
<reference evidence="6 7" key="1">
    <citation type="submission" date="2017-03" db="EMBL/GenBank/DDBJ databases">
        <title>Genomes of endolithic fungi from Antarctica.</title>
        <authorList>
            <person name="Coleine C."/>
            <person name="Masonjones S."/>
            <person name="Stajich J.E."/>
        </authorList>
    </citation>
    <scope>NUCLEOTIDE SEQUENCE [LARGE SCALE GENOMIC DNA]</scope>
    <source>
        <strain evidence="6 7">CCFEE 6314</strain>
    </source>
</reference>
<dbReference type="Gene3D" id="3.90.226.10">
    <property type="entry name" value="2-enoyl-CoA Hydratase, Chain A, domain 1"/>
    <property type="match status" value="1"/>
</dbReference>
<dbReference type="InterPro" id="IPR029068">
    <property type="entry name" value="Glyas_Bleomycin-R_OHBP_Dase"/>
</dbReference>
<name>A0A438MYI0_EXOME</name>
<comment type="caution">
    <text evidence="6">The sequence shown here is derived from an EMBL/GenBank/DDBJ whole genome shotgun (WGS) entry which is preliminary data.</text>
</comment>
<dbReference type="InterPro" id="IPR029045">
    <property type="entry name" value="ClpP/crotonase-like_dom_sf"/>
</dbReference>
<dbReference type="EMBL" id="NAJM01000035">
    <property type="protein sequence ID" value="RVX68803.1"/>
    <property type="molecule type" value="Genomic_DNA"/>
</dbReference>
<evidence type="ECO:0000256" key="5">
    <source>
        <dbReference type="ARBA" id="ARBA00023235"/>
    </source>
</evidence>
<evidence type="ECO:0000256" key="1">
    <source>
        <dbReference type="ARBA" id="ARBA00004275"/>
    </source>
</evidence>
<proteinExistence type="inferred from homology"/>
<dbReference type="Proteomes" id="UP000288859">
    <property type="component" value="Unassembled WGS sequence"/>
</dbReference>
<evidence type="ECO:0000256" key="2">
    <source>
        <dbReference type="ARBA" id="ARBA00005005"/>
    </source>
</evidence>
<protein>
    <submittedName>
        <fullName evidence="6">Uncharacterized protein</fullName>
    </submittedName>
</protein>
<dbReference type="FunFam" id="3.90.226.10:FF:000048">
    <property type="entry name" value="3,2-trans-enoyl-CoA isomerase"/>
    <property type="match status" value="1"/>
</dbReference>